<evidence type="ECO:0000256" key="1">
    <source>
        <dbReference type="SAM" id="SignalP"/>
    </source>
</evidence>
<accession>A0A3M0A5L4</accession>
<protein>
    <submittedName>
        <fullName evidence="2">Uncharacterized protein DUF2860</fullName>
    </submittedName>
</protein>
<dbReference type="InterPro" id="IPR016896">
    <property type="entry name" value="DUF2860"/>
</dbReference>
<keyword evidence="3" id="KW-1185">Reference proteome</keyword>
<dbReference type="EMBL" id="REFJ01000005">
    <property type="protein sequence ID" value="RMA78799.1"/>
    <property type="molecule type" value="Genomic_DNA"/>
</dbReference>
<dbReference type="SUPFAM" id="SSF56935">
    <property type="entry name" value="Porins"/>
    <property type="match status" value="1"/>
</dbReference>
<sequence>MNKIKQSALLVLTLFFYPACLIAQPGADREHGISGDALFGIGYINSDSFLSTANEDPISDLQGDRPSGTKVIPTIIGRVTYTFEDTNQQIYLGINRQKAVRGSFAPELGYRVHTGQYQFFEVALLPGIQPSGVWEDPYLTGEKRRETDRHLTAIRARAEHIWGPLSLEVAYGDSKIDQEESGVYENLLPDERAALDRNASVRYLGADLTIPLGRGFILRPSLFNFRNDAEGEAMSFDTYGAELGLVYRSGRHTIIGAYSYEQLDYDAVNPIFASEREDNLNNLFAIYSFAEPFGFENTTLTLILSDRARDSDISFYEEESFLFGGGIRFIF</sequence>
<dbReference type="AlphaFoldDB" id="A0A3M0A5L4"/>
<proteinExistence type="predicted"/>
<feature type="signal peptide" evidence="1">
    <location>
        <begin position="1"/>
        <end position="23"/>
    </location>
</feature>
<dbReference type="OrthoDB" id="6199337at2"/>
<reference evidence="2 3" key="1">
    <citation type="submission" date="2018-10" db="EMBL/GenBank/DDBJ databases">
        <title>Genomic Encyclopedia of Type Strains, Phase IV (KMG-IV): sequencing the most valuable type-strain genomes for metagenomic binning, comparative biology and taxonomic classification.</title>
        <authorList>
            <person name="Goeker M."/>
        </authorList>
    </citation>
    <scope>NUCLEOTIDE SEQUENCE [LARGE SCALE GENOMIC DNA]</scope>
    <source>
        <strain evidence="2 3">DSM 25080</strain>
    </source>
</reference>
<gene>
    <name evidence="2" type="ORF">DFR27_2138</name>
</gene>
<dbReference type="Pfam" id="PF11059">
    <property type="entry name" value="DUF2860"/>
    <property type="match status" value="1"/>
</dbReference>
<organism evidence="2 3">
    <name type="scientific">Umboniibacter marinipuniceus</name>
    <dbReference type="NCBI Taxonomy" id="569599"/>
    <lineage>
        <taxon>Bacteria</taxon>
        <taxon>Pseudomonadati</taxon>
        <taxon>Pseudomonadota</taxon>
        <taxon>Gammaproteobacteria</taxon>
        <taxon>Cellvibrionales</taxon>
        <taxon>Cellvibrionaceae</taxon>
        <taxon>Umboniibacter</taxon>
    </lineage>
</organism>
<dbReference type="PIRSF" id="PIRSF028696">
    <property type="entry name" value="UCP028696"/>
    <property type="match status" value="1"/>
</dbReference>
<keyword evidence="1" id="KW-0732">Signal</keyword>
<feature type="chain" id="PRO_5018018170" evidence="1">
    <location>
        <begin position="24"/>
        <end position="331"/>
    </location>
</feature>
<evidence type="ECO:0000313" key="2">
    <source>
        <dbReference type="EMBL" id="RMA78799.1"/>
    </source>
</evidence>
<name>A0A3M0A5L4_9GAMM</name>
<comment type="caution">
    <text evidence="2">The sequence shown here is derived from an EMBL/GenBank/DDBJ whole genome shotgun (WGS) entry which is preliminary data.</text>
</comment>
<dbReference type="RefSeq" id="WP_121877438.1">
    <property type="nucleotide sequence ID" value="NZ_REFJ01000005.1"/>
</dbReference>
<evidence type="ECO:0000313" key="3">
    <source>
        <dbReference type="Proteomes" id="UP000267187"/>
    </source>
</evidence>
<dbReference type="Proteomes" id="UP000267187">
    <property type="component" value="Unassembled WGS sequence"/>
</dbReference>